<sequence length="45" mass="5483">MKREGRGKKVVRVSKSVYETRSDRQEENSRFKEQAKKRETRNEIK</sequence>
<accession>A0ABU0A3H2</accession>
<reference evidence="2 3" key="1">
    <citation type="submission" date="2023-07" db="EMBL/GenBank/DDBJ databases">
        <title>Genomic Encyclopedia of Type Strains, Phase IV (KMG-IV): sequencing the most valuable type-strain genomes for metagenomic binning, comparative biology and taxonomic classification.</title>
        <authorList>
            <person name="Goeker M."/>
        </authorList>
    </citation>
    <scope>NUCLEOTIDE SEQUENCE [LARGE SCALE GENOMIC DNA]</scope>
    <source>
        <strain evidence="2 3">DSM 9768</strain>
    </source>
</reference>
<protein>
    <submittedName>
        <fullName evidence="2">Uncharacterized protein</fullName>
    </submittedName>
</protein>
<dbReference type="Proteomes" id="UP001230005">
    <property type="component" value="Unassembled WGS sequence"/>
</dbReference>
<organism evidence="2 3">
    <name type="scientific">Evansella vedderi</name>
    <dbReference type="NCBI Taxonomy" id="38282"/>
    <lineage>
        <taxon>Bacteria</taxon>
        <taxon>Bacillati</taxon>
        <taxon>Bacillota</taxon>
        <taxon>Bacilli</taxon>
        <taxon>Bacillales</taxon>
        <taxon>Bacillaceae</taxon>
        <taxon>Evansella</taxon>
    </lineage>
</organism>
<evidence type="ECO:0000256" key="1">
    <source>
        <dbReference type="SAM" id="MobiDB-lite"/>
    </source>
</evidence>
<proteinExistence type="predicted"/>
<feature type="compositionally biased region" description="Basic and acidic residues" evidence="1">
    <location>
        <begin position="18"/>
        <end position="45"/>
    </location>
</feature>
<evidence type="ECO:0000313" key="2">
    <source>
        <dbReference type="EMBL" id="MDQ0258044.1"/>
    </source>
</evidence>
<feature type="compositionally biased region" description="Basic residues" evidence="1">
    <location>
        <begin position="1"/>
        <end position="12"/>
    </location>
</feature>
<name>A0ABU0A3H2_9BACI</name>
<comment type="caution">
    <text evidence="2">The sequence shown here is derived from an EMBL/GenBank/DDBJ whole genome shotgun (WGS) entry which is preliminary data.</text>
</comment>
<gene>
    <name evidence="2" type="ORF">J2S74_005507</name>
</gene>
<dbReference type="EMBL" id="JAUSUG010000043">
    <property type="protein sequence ID" value="MDQ0258044.1"/>
    <property type="molecule type" value="Genomic_DNA"/>
</dbReference>
<feature type="region of interest" description="Disordered" evidence="1">
    <location>
        <begin position="1"/>
        <end position="45"/>
    </location>
</feature>
<evidence type="ECO:0000313" key="3">
    <source>
        <dbReference type="Proteomes" id="UP001230005"/>
    </source>
</evidence>
<keyword evidence="3" id="KW-1185">Reference proteome</keyword>